<name>A0A2P6TXQ9_CHLSO</name>
<dbReference type="CDD" id="cd01838">
    <property type="entry name" value="Isoamyl_acetate_hydrolase_like"/>
    <property type="match status" value="1"/>
</dbReference>
<comment type="caution">
    <text evidence="4">The sequence shown here is derived from an EMBL/GenBank/DDBJ whole genome shotgun (WGS) entry which is preliminary data.</text>
</comment>
<evidence type="ECO:0000259" key="3">
    <source>
        <dbReference type="Pfam" id="PF13472"/>
    </source>
</evidence>
<protein>
    <submittedName>
        <fullName evidence="4">GDSL esterase lipase</fullName>
    </submittedName>
</protein>
<dbReference type="OrthoDB" id="671439at2759"/>
<dbReference type="PANTHER" id="PTHR14209">
    <property type="entry name" value="ISOAMYL ACETATE-HYDROLYZING ESTERASE 1"/>
    <property type="match status" value="1"/>
</dbReference>
<dbReference type="Proteomes" id="UP000239899">
    <property type="component" value="Unassembled WGS sequence"/>
</dbReference>
<reference evidence="4 5" key="1">
    <citation type="journal article" date="2018" name="Plant J.">
        <title>Genome sequences of Chlorella sorokiniana UTEX 1602 and Micractinium conductrix SAG 241.80: implications to maltose excretion by a green alga.</title>
        <authorList>
            <person name="Arriola M.B."/>
            <person name="Velmurugan N."/>
            <person name="Zhang Y."/>
            <person name="Plunkett M.H."/>
            <person name="Hondzo H."/>
            <person name="Barney B.M."/>
        </authorList>
    </citation>
    <scope>NUCLEOTIDE SEQUENCE [LARGE SCALE GENOMIC DNA]</scope>
    <source>
        <strain evidence="5">UTEX 1602</strain>
    </source>
</reference>
<evidence type="ECO:0000256" key="2">
    <source>
        <dbReference type="SAM" id="MobiDB-lite"/>
    </source>
</evidence>
<evidence type="ECO:0000256" key="1">
    <source>
        <dbReference type="ARBA" id="ARBA00022801"/>
    </source>
</evidence>
<dbReference type="InterPro" id="IPR013830">
    <property type="entry name" value="SGNH_hydro"/>
</dbReference>
<dbReference type="PANTHER" id="PTHR14209:SF19">
    <property type="entry name" value="ISOAMYL ACETATE-HYDROLYZING ESTERASE 1 HOMOLOG"/>
    <property type="match status" value="1"/>
</dbReference>
<gene>
    <name evidence="4" type="ORF">C2E21_2268</name>
</gene>
<dbReference type="STRING" id="3076.A0A2P6TXQ9"/>
<sequence length="280" mass="30903">MLGPAVLASCVAQLAMRPTFVTFGDSITQRGFAPGWTGQLADAYQRRVDVLNRGYNGYNTRWALQLLDRVFPNNTAAPPPRLVTIFFGANDAALPDRGSARQHVPVEEYASNLRAMVAHLRSIGVPAVILITPPPISEPDRLVHVEKTYGVRLAVPERTNEAAGQYAAAAEAVAQELGVPCLNLWRAFQEVPGWQQGLLNDGLHLTQEGNAEVYHLLQALIDERFPELRVSRIPQDAPDHSAIDPQDVPVAFEKHFAKQQRRHETEAAQQAARSPSREEL</sequence>
<dbReference type="EMBL" id="LHPG02000004">
    <property type="protein sequence ID" value="PRW58852.1"/>
    <property type="molecule type" value="Genomic_DNA"/>
</dbReference>
<dbReference type="Pfam" id="PF13472">
    <property type="entry name" value="Lipase_GDSL_2"/>
    <property type="match status" value="1"/>
</dbReference>
<accession>A0A2P6TXQ9</accession>
<feature type="region of interest" description="Disordered" evidence="2">
    <location>
        <begin position="255"/>
        <end position="280"/>
    </location>
</feature>
<dbReference type="GO" id="GO:0016787">
    <property type="term" value="F:hydrolase activity"/>
    <property type="evidence" value="ECO:0007669"/>
    <property type="project" value="UniProtKB-KW"/>
</dbReference>
<dbReference type="InterPro" id="IPR045136">
    <property type="entry name" value="Iah1-like"/>
</dbReference>
<keyword evidence="5" id="KW-1185">Reference proteome</keyword>
<dbReference type="SUPFAM" id="SSF52266">
    <property type="entry name" value="SGNH hydrolase"/>
    <property type="match status" value="1"/>
</dbReference>
<proteinExistence type="predicted"/>
<evidence type="ECO:0000313" key="5">
    <source>
        <dbReference type="Proteomes" id="UP000239899"/>
    </source>
</evidence>
<organism evidence="4 5">
    <name type="scientific">Chlorella sorokiniana</name>
    <name type="common">Freshwater green alga</name>
    <dbReference type="NCBI Taxonomy" id="3076"/>
    <lineage>
        <taxon>Eukaryota</taxon>
        <taxon>Viridiplantae</taxon>
        <taxon>Chlorophyta</taxon>
        <taxon>core chlorophytes</taxon>
        <taxon>Trebouxiophyceae</taxon>
        <taxon>Chlorellales</taxon>
        <taxon>Chlorellaceae</taxon>
        <taxon>Chlorella clade</taxon>
        <taxon>Chlorella</taxon>
    </lineage>
</organism>
<feature type="domain" description="SGNH hydrolase-type esterase" evidence="3">
    <location>
        <begin position="23"/>
        <end position="211"/>
    </location>
</feature>
<keyword evidence="1" id="KW-0378">Hydrolase</keyword>
<dbReference type="FunFam" id="3.40.50.1110:FF:000002">
    <property type="entry name" value="isoamyl acetate-hydrolyzing esterase 1 homolog"/>
    <property type="match status" value="1"/>
</dbReference>
<evidence type="ECO:0000313" key="4">
    <source>
        <dbReference type="EMBL" id="PRW58852.1"/>
    </source>
</evidence>
<feature type="compositionally biased region" description="Basic and acidic residues" evidence="2">
    <location>
        <begin position="255"/>
        <end position="266"/>
    </location>
</feature>
<dbReference type="InterPro" id="IPR036514">
    <property type="entry name" value="SGNH_hydro_sf"/>
</dbReference>
<dbReference type="Gene3D" id="3.40.50.1110">
    <property type="entry name" value="SGNH hydrolase"/>
    <property type="match status" value="1"/>
</dbReference>
<dbReference type="AlphaFoldDB" id="A0A2P6TXQ9"/>